<dbReference type="GO" id="GO:0016491">
    <property type="term" value="F:oxidoreductase activity"/>
    <property type="evidence" value="ECO:0007669"/>
    <property type="project" value="InterPro"/>
</dbReference>
<feature type="domain" description="DSBA-like thioredoxin" evidence="1">
    <location>
        <begin position="2"/>
        <end position="130"/>
    </location>
</feature>
<organism evidence="2 3">
    <name type="scientific">Planotetraspora phitsanulokensis</name>
    <dbReference type="NCBI Taxonomy" id="575192"/>
    <lineage>
        <taxon>Bacteria</taxon>
        <taxon>Bacillati</taxon>
        <taxon>Actinomycetota</taxon>
        <taxon>Actinomycetes</taxon>
        <taxon>Streptosporangiales</taxon>
        <taxon>Streptosporangiaceae</taxon>
        <taxon>Planotetraspora</taxon>
    </lineage>
</organism>
<evidence type="ECO:0000259" key="1">
    <source>
        <dbReference type="Pfam" id="PF01323"/>
    </source>
</evidence>
<dbReference type="EMBL" id="BOOP01000003">
    <property type="protein sequence ID" value="GII35666.1"/>
    <property type="molecule type" value="Genomic_DNA"/>
</dbReference>
<reference evidence="2 3" key="1">
    <citation type="submission" date="2021-01" db="EMBL/GenBank/DDBJ databases">
        <title>Whole genome shotgun sequence of Planotetraspora phitsanulokensis NBRC 104273.</title>
        <authorList>
            <person name="Komaki H."/>
            <person name="Tamura T."/>
        </authorList>
    </citation>
    <scope>NUCLEOTIDE SEQUENCE [LARGE SCALE GENOMIC DNA]</scope>
    <source>
        <strain evidence="2 3">NBRC 104273</strain>
    </source>
</reference>
<dbReference type="SUPFAM" id="SSF52833">
    <property type="entry name" value="Thioredoxin-like"/>
    <property type="match status" value="1"/>
</dbReference>
<evidence type="ECO:0000313" key="3">
    <source>
        <dbReference type="Proteomes" id="UP000622547"/>
    </source>
</evidence>
<sequence length="139" mass="15040">MYRGLEREAADVGLPLIWPARLPDTRTALAAAEWVRLRRPDASPDFNRGLFTARFVLGEDLGDIAVIEWHANEVGIDHDALRAALADGTASASLAEAESLGAQFGVRATPSWLIAGELISGLLPQSEFERRADEAMSRG</sequence>
<dbReference type="Pfam" id="PF01323">
    <property type="entry name" value="DSBA"/>
    <property type="match status" value="1"/>
</dbReference>
<dbReference type="InterPro" id="IPR036249">
    <property type="entry name" value="Thioredoxin-like_sf"/>
</dbReference>
<keyword evidence="3" id="KW-1185">Reference proteome</keyword>
<gene>
    <name evidence="2" type="ORF">Pph01_06690</name>
</gene>
<evidence type="ECO:0000313" key="2">
    <source>
        <dbReference type="EMBL" id="GII35666.1"/>
    </source>
</evidence>
<dbReference type="Proteomes" id="UP000622547">
    <property type="component" value="Unassembled WGS sequence"/>
</dbReference>
<dbReference type="AlphaFoldDB" id="A0A8J3TZX7"/>
<proteinExistence type="predicted"/>
<comment type="caution">
    <text evidence="2">The sequence shown here is derived from an EMBL/GenBank/DDBJ whole genome shotgun (WGS) entry which is preliminary data.</text>
</comment>
<name>A0A8J3TZX7_9ACTN</name>
<accession>A0A8J3TZX7</accession>
<dbReference type="InterPro" id="IPR001853">
    <property type="entry name" value="DSBA-like_thioredoxin_dom"/>
</dbReference>
<dbReference type="Gene3D" id="3.40.30.10">
    <property type="entry name" value="Glutaredoxin"/>
    <property type="match status" value="1"/>
</dbReference>
<protein>
    <recommendedName>
        <fullName evidence="1">DSBA-like thioredoxin domain-containing protein</fullName>
    </recommendedName>
</protein>